<organism evidence="7">
    <name type="scientific">marine metagenome</name>
    <dbReference type="NCBI Taxonomy" id="408172"/>
    <lineage>
        <taxon>unclassified sequences</taxon>
        <taxon>metagenomes</taxon>
        <taxon>ecological metagenomes</taxon>
    </lineage>
</organism>
<feature type="domain" description="Cysteine-rich" evidence="6">
    <location>
        <begin position="151"/>
        <end position="235"/>
    </location>
</feature>
<sequence>PTLFDLIDNSPNESVDDLSNKDFENVTDKCTLCDMCFMTKCPYVPPHEFNIDFPHLMLRYRALQDKKNKLANTPKQLAKIDRNAKLAALAPNFVNWTSNKKNKITRKPLEVFSGIDANTELPRFEKETFIDRSQKLEKKININAPAFGRKVAIYSTCYVNYNSPKVGIAAEKVLNFNGVETKPVYPGCCGMPYLEQAQHQEVKKQSEAISRKLCQLIDEGHDVVTLTASCGLMLKFEWPLINPNNQNIKKLSENTYDIDEY</sequence>
<dbReference type="InterPro" id="IPR004017">
    <property type="entry name" value="Cys_rich_dom"/>
</dbReference>
<keyword evidence="5" id="KW-0411">Iron-sulfur</keyword>
<feature type="non-terminal residue" evidence="7">
    <location>
        <position position="261"/>
    </location>
</feature>
<dbReference type="PANTHER" id="PTHR32479:SF19">
    <property type="entry name" value="ANAEROBIC GLYCEROL-3-PHOSPHATE DEHYDROGENASE SUBUNIT C"/>
    <property type="match status" value="1"/>
</dbReference>
<keyword evidence="2" id="KW-0479">Metal-binding</keyword>
<evidence type="ECO:0000313" key="7">
    <source>
        <dbReference type="EMBL" id="SVD86110.1"/>
    </source>
</evidence>
<dbReference type="EMBL" id="UINC01178123">
    <property type="protein sequence ID" value="SVD86110.1"/>
    <property type="molecule type" value="Genomic_DNA"/>
</dbReference>
<reference evidence="7" key="1">
    <citation type="submission" date="2018-05" db="EMBL/GenBank/DDBJ databases">
        <authorList>
            <person name="Lanie J.A."/>
            <person name="Ng W.-L."/>
            <person name="Kazmierczak K.M."/>
            <person name="Andrzejewski T.M."/>
            <person name="Davidsen T.M."/>
            <person name="Wayne K.J."/>
            <person name="Tettelin H."/>
            <person name="Glass J.I."/>
            <person name="Rusch D."/>
            <person name="Podicherti R."/>
            <person name="Tsui H.-C.T."/>
            <person name="Winkler M.E."/>
        </authorList>
    </citation>
    <scope>NUCLEOTIDE SEQUENCE</scope>
</reference>
<keyword evidence="3" id="KW-0677">Repeat</keyword>
<dbReference type="Pfam" id="PF02754">
    <property type="entry name" value="CCG"/>
    <property type="match status" value="1"/>
</dbReference>
<evidence type="ECO:0000256" key="4">
    <source>
        <dbReference type="ARBA" id="ARBA00023004"/>
    </source>
</evidence>
<evidence type="ECO:0000259" key="6">
    <source>
        <dbReference type="Pfam" id="PF02754"/>
    </source>
</evidence>
<keyword evidence="4" id="KW-0408">Iron</keyword>
<accession>A0A382YSQ7</accession>
<evidence type="ECO:0000256" key="2">
    <source>
        <dbReference type="ARBA" id="ARBA00022723"/>
    </source>
</evidence>
<keyword evidence="1" id="KW-0004">4Fe-4S</keyword>
<protein>
    <recommendedName>
        <fullName evidence="6">Cysteine-rich domain-containing protein</fullName>
    </recommendedName>
</protein>
<dbReference type="AlphaFoldDB" id="A0A382YSQ7"/>
<proteinExistence type="predicted"/>
<feature type="non-terminal residue" evidence="7">
    <location>
        <position position="1"/>
    </location>
</feature>
<evidence type="ECO:0000256" key="3">
    <source>
        <dbReference type="ARBA" id="ARBA00022737"/>
    </source>
</evidence>
<dbReference type="GO" id="GO:0051539">
    <property type="term" value="F:4 iron, 4 sulfur cluster binding"/>
    <property type="evidence" value="ECO:0007669"/>
    <property type="project" value="UniProtKB-KW"/>
</dbReference>
<dbReference type="GO" id="GO:0046872">
    <property type="term" value="F:metal ion binding"/>
    <property type="evidence" value="ECO:0007669"/>
    <property type="project" value="UniProtKB-KW"/>
</dbReference>
<dbReference type="GO" id="GO:0016491">
    <property type="term" value="F:oxidoreductase activity"/>
    <property type="evidence" value="ECO:0007669"/>
    <property type="project" value="UniProtKB-ARBA"/>
</dbReference>
<dbReference type="PANTHER" id="PTHR32479">
    <property type="entry name" value="GLYCOLATE OXIDASE IRON-SULFUR SUBUNIT"/>
    <property type="match status" value="1"/>
</dbReference>
<evidence type="ECO:0000256" key="5">
    <source>
        <dbReference type="ARBA" id="ARBA00023014"/>
    </source>
</evidence>
<evidence type="ECO:0000256" key="1">
    <source>
        <dbReference type="ARBA" id="ARBA00022485"/>
    </source>
</evidence>
<gene>
    <name evidence="7" type="ORF">METZ01_LOCUS438964</name>
</gene>
<name>A0A382YSQ7_9ZZZZ</name>